<evidence type="ECO:0000256" key="4">
    <source>
        <dbReference type="ARBA" id="ARBA00022989"/>
    </source>
</evidence>
<name>A0A3B1BQK0_9ZZZZ</name>
<feature type="transmembrane region" description="Helical" evidence="6">
    <location>
        <begin position="199"/>
        <end position="217"/>
    </location>
</feature>
<feature type="domain" description="DUF4131" evidence="8">
    <location>
        <begin position="6"/>
        <end position="97"/>
    </location>
</feature>
<feature type="domain" description="ComEC/Rec2-related protein" evidence="7">
    <location>
        <begin position="140"/>
        <end position="425"/>
    </location>
</feature>
<gene>
    <name evidence="9" type="ORF">MNBD_ALPHA03-1566</name>
</gene>
<keyword evidence="2" id="KW-1003">Cell membrane</keyword>
<feature type="transmembrane region" description="Helical" evidence="6">
    <location>
        <begin position="164"/>
        <end position="187"/>
    </location>
</feature>
<dbReference type="InterPro" id="IPR004477">
    <property type="entry name" value="ComEC_N"/>
</dbReference>
<organism evidence="9">
    <name type="scientific">hydrothermal vent metagenome</name>
    <dbReference type="NCBI Taxonomy" id="652676"/>
    <lineage>
        <taxon>unclassified sequences</taxon>
        <taxon>metagenomes</taxon>
        <taxon>ecological metagenomes</taxon>
    </lineage>
</organism>
<dbReference type="PANTHER" id="PTHR30619:SF1">
    <property type="entry name" value="RECOMBINATION PROTEIN 2"/>
    <property type="match status" value="1"/>
</dbReference>
<dbReference type="EMBL" id="UOFW01000243">
    <property type="protein sequence ID" value="VAX08605.1"/>
    <property type="molecule type" value="Genomic_DNA"/>
</dbReference>
<reference evidence="9" key="1">
    <citation type="submission" date="2018-06" db="EMBL/GenBank/DDBJ databases">
        <authorList>
            <person name="Zhirakovskaya E."/>
        </authorList>
    </citation>
    <scope>NUCLEOTIDE SEQUENCE</scope>
</reference>
<dbReference type="NCBIfam" id="TIGR00360">
    <property type="entry name" value="ComEC_N-term"/>
    <property type="match status" value="1"/>
</dbReference>
<dbReference type="Pfam" id="PF03772">
    <property type="entry name" value="Competence"/>
    <property type="match status" value="1"/>
</dbReference>
<evidence type="ECO:0000313" key="9">
    <source>
        <dbReference type="EMBL" id="VAX08605.1"/>
    </source>
</evidence>
<feature type="non-terminal residue" evidence="9">
    <location>
        <position position="1"/>
    </location>
</feature>
<proteinExistence type="predicted"/>
<evidence type="ECO:0000259" key="7">
    <source>
        <dbReference type="Pfam" id="PF03772"/>
    </source>
</evidence>
<feature type="transmembrane region" description="Helical" evidence="6">
    <location>
        <begin position="336"/>
        <end position="352"/>
    </location>
</feature>
<accession>A0A3B1BQK0</accession>
<evidence type="ECO:0000259" key="8">
    <source>
        <dbReference type="Pfam" id="PF13567"/>
    </source>
</evidence>
<feature type="transmembrane region" description="Helical" evidence="6">
    <location>
        <begin position="430"/>
        <end position="446"/>
    </location>
</feature>
<dbReference type="AlphaFoldDB" id="A0A3B1BQK0"/>
<feature type="transmembrane region" description="Helical" evidence="6">
    <location>
        <begin position="359"/>
        <end position="378"/>
    </location>
</feature>
<feature type="transmembrane region" description="Helical" evidence="6">
    <location>
        <begin position="307"/>
        <end position="330"/>
    </location>
</feature>
<keyword evidence="5 6" id="KW-0472">Membrane</keyword>
<evidence type="ECO:0000256" key="5">
    <source>
        <dbReference type="ARBA" id="ARBA00023136"/>
    </source>
</evidence>
<dbReference type="InterPro" id="IPR025405">
    <property type="entry name" value="DUF4131"/>
</dbReference>
<keyword evidence="3 6" id="KW-0812">Transmembrane</keyword>
<sequence>KDIPPRTVTGTVVDVRHYTSGRLQVVVENPIISPEITDDNTPYRIRLSVPKFDDLPYPGDKITLKAGLLSPPLPSMPGDFDYARQIWFQGIGATGYAISKPEIIEKGAEAFSITTRQRLAIAEKIRSTIPGDAGGLAAALITGMRSGISRAVVDDMRHSGLAHLLAISGLHMGLLCGVAFFFSRFLLSRSEYLTLRFPIKKWAALIAIGAGIVYVFLSGGAIPTVRAFIMVVILFLGILLERKAISLRLVAIAAMVILILTPEALLSVSFQMSFAAVVALVAVYEKLAARKAALPVKDQRKSWGQQISFYVGAMLLTTLIAEVAIAPFALFHFNKLVQYGLIANLLAMPVMASWVMPCIVAYLILAPIGLGALALYPMSYGLEFIMFVAKTVSHTPGAISLVPTMNLGPLVAMSLGALWFGIWRTSWKKFGIPVILVGFMAAFFTSQPDILIDNGGRIIGVQDAAQEISLSSHRAGRKTRGRWAQRFGQEEAEKWDQKPVDNTAYNEGNWMSCDKLSCLYQPSHKSQGMLISLVKDELALAEDCLNAQVIISLVPVHVNCPSAYLVIDKWDFYHKGGHAIWLPENDGGWITIKTVAGSRGDRPWSRGR</sequence>
<evidence type="ECO:0000256" key="3">
    <source>
        <dbReference type="ARBA" id="ARBA00022692"/>
    </source>
</evidence>
<protein>
    <submittedName>
        <fullName evidence="9">DNA internalization-related competence protein ComEC/Rec2</fullName>
    </submittedName>
</protein>
<dbReference type="PANTHER" id="PTHR30619">
    <property type="entry name" value="DNA INTERNALIZATION/COMPETENCE PROTEIN COMEC/REC2"/>
    <property type="match status" value="1"/>
</dbReference>
<evidence type="ECO:0000256" key="1">
    <source>
        <dbReference type="ARBA" id="ARBA00004651"/>
    </source>
</evidence>
<feature type="transmembrane region" description="Helical" evidence="6">
    <location>
        <begin position="245"/>
        <end position="262"/>
    </location>
</feature>
<dbReference type="Pfam" id="PF13567">
    <property type="entry name" value="DUF4131"/>
    <property type="match status" value="1"/>
</dbReference>
<feature type="transmembrane region" description="Helical" evidence="6">
    <location>
        <begin position="268"/>
        <end position="287"/>
    </location>
</feature>
<dbReference type="InterPro" id="IPR052159">
    <property type="entry name" value="Competence_DNA_uptake"/>
</dbReference>
<comment type="subcellular location">
    <subcellularLocation>
        <location evidence="1">Cell membrane</location>
        <topology evidence="1">Multi-pass membrane protein</topology>
    </subcellularLocation>
</comment>
<dbReference type="GO" id="GO:0005886">
    <property type="term" value="C:plasma membrane"/>
    <property type="evidence" value="ECO:0007669"/>
    <property type="project" value="UniProtKB-SubCell"/>
</dbReference>
<keyword evidence="4 6" id="KW-1133">Transmembrane helix</keyword>
<evidence type="ECO:0000256" key="6">
    <source>
        <dbReference type="SAM" id="Phobius"/>
    </source>
</evidence>
<evidence type="ECO:0000256" key="2">
    <source>
        <dbReference type="ARBA" id="ARBA00022475"/>
    </source>
</evidence>
<feature type="transmembrane region" description="Helical" evidence="6">
    <location>
        <begin position="398"/>
        <end position="423"/>
    </location>
</feature>